<dbReference type="GO" id="GO:0006310">
    <property type="term" value="P:DNA recombination"/>
    <property type="evidence" value="ECO:0007669"/>
    <property type="project" value="UniProtKB-ARBA"/>
</dbReference>
<evidence type="ECO:0000313" key="4">
    <source>
        <dbReference type="EMBL" id="SOD81101.1"/>
    </source>
</evidence>
<dbReference type="Pfam" id="PF04098">
    <property type="entry name" value="Rad52_Rad22"/>
    <property type="match status" value="1"/>
</dbReference>
<proteinExistence type="inferred from homology"/>
<dbReference type="RefSeq" id="WP_097125288.1">
    <property type="nucleotide sequence ID" value="NZ_OCNH01000001.1"/>
</dbReference>
<dbReference type="EMBL" id="OCNH01000001">
    <property type="protein sequence ID" value="SOD81101.1"/>
    <property type="molecule type" value="Genomic_DNA"/>
</dbReference>
<keyword evidence="5" id="KW-1185">Reference proteome</keyword>
<name>A0A286FCY2_9BACT</name>
<dbReference type="InterPro" id="IPR041247">
    <property type="entry name" value="Rad52_fam"/>
</dbReference>
<evidence type="ECO:0000256" key="3">
    <source>
        <dbReference type="ARBA" id="ARBA00023204"/>
    </source>
</evidence>
<evidence type="ECO:0000313" key="5">
    <source>
        <dbReference type="Proteomes" id="UP000219452"/>
    </source>
</evidence>
<organism evidence="4 5">
    <name type="scientific">Spirosoma fluviale</name>
    <dbReference type="NCBI Taxonomy" id="1597977"/>
    <lineage>
        <taxon>Bacteria</taxon>
        <taxon>Pseudomonadati</taxon>
        <taxon>Bacteroidota</taxon>
        <taxon>Cytophagia</taxon>
        <taxon>Cytophagales</taxon>
        <taxon>Cytophagaceae</taxon>
        <taxon>Spirosoma</taxon>
    </lineage>
</organism>
<gene>
    <name evidence="4" type="ORF">SAMN06269250_1674</name>
</gene>
<keyword evidence="3" id="KW-0234">DNA repair</keyword>
<sequence length="335" mass="36730">MANTLTEEQILLLQKPLPDAAISPHPTKKNMSSIRPIYVVERLNEVFGVGQWSLKTDLLPVNGNGDTILTINKITSTNKERTEYSCIVKTILTIPEYGIYYECIAGSTNDDMGDAAKGGISDGLSKICSWLGIGMAVYKGEQDKANQQWLKLIRPNVQQAINDLLDCESTQDLAVLKDQLYSVVLENKEFITAARERYAQLIALEEAAQSTPVKPKMLPEGKAENLPQSEETLASAEVEQAPAPLLAEPIKPGSLGPNIPDGKGGFVNVGKYITEANDAPKVMGTVRWLRMKQRDGYNVKAWMDAIHEKAITQLGLIPVTDPDTKLVTYCETQAA</sequence>
<dbReference type="AlphaFoldDB" id="A0A286FCY2"/>
<dbReference type="Gene3D" id="3.30.390.80">
    <property type="entry name" value="DNA repair protein Rad52/59/22"/>
    <property type="match status" value="1"/>
</dbReference>
<reference evidence="5" key="1">
    <citation type="submission" date="2017-09" db="EMBL/GenBank/DDBJ databases">
        <authorList>
            <person name="Varghese N."/>
            <person name="Submissions S."/>
        </authorList>
    </citation>
    <scope>NUCLEOTIDE SEQUENCE [LARGE SCALE GENOMIC DNA]</scope>
    <source>
        <strain evidence="5">DSM 29961</strain>
    </source>
</reference>
<dbReference type="Proteomes" id="UP000219452">
    <property type="component" value="Unassembled WGS sequence"/>
</dbReference>
<dbReference type="GO" id="GO:0006302">
    <property type="term" value="P:double-strand break repair"/>
    <property type="evidence" value="ECO:0007669"/>
    <property type="project" value="UniProtKB-ARBA"/>
</dbReference>
<keyword evidence="2" id="KW-0227">DNA damage</keyword>
<dbReference type="InterPro" id="IPR042525">
    <property type="entry name" value="Rad52_Rad59_Rad22_sf"/>
</dbReference>
<comment type="similarity">
    <text evidence="1">Belongs to the RAD52 family.</text>
</comment>
<accession>A0A286FCY2</accession>
<protein>
    <submittedName>
        <fullName evidence="4">Rad52/22 family double-strand break repair protein</fullName>
    </submittedName>
</protein>
<evidence type="ECO:0000256" key="1">
    <source>
        <dbReference type="ARBA" id="ARBA00006638"/>
    </source>
</evidence>
<evidence type="ECO:0000256" key="2">
    <source>
        <dbReference type="ARBA" id="ARBA00022763"/>
    </source>
</evidence>